<dbReference type="Pfam" id="PF06516">
    <property type="entry name" value="NUP"/>
    <property type="match status" value="1"/>
</dbReference>
<organism evidence="3 4">
    <name type="scientific">Marinimicrococcus flavescens</name>
    <dbReference type="NCBI Taxonomy" id="3031815"/>
    <lineage>
        <taxon>Bacteria</taxon>
        <taxon>Pseudomonadati</taxon>
        <taxon>Pseudomonadota</taxon>
        <taxon>Alphaproteobacteria</taxon>
        <taxon>Geminicoccales</taxon>
        <taxon>Geminicoccaceae</taxon>
        <taxon>Marinimicrococcus</taxon>
    </lineage>
</organism>
<dbReference type="SUPFAM" id="SSF53167">
    <property type="entry name" value="Purine and uridine phosphorylases"/>
    <property type="match status" value="1"/>
</dbReference>
<feature type="chain" id="PRO_5043039367" evidence="2">
    <location>
        <begin position="25"/>
        <end position="357"/>
    </location>
</feature>
<dbReference type="InterPro" id="IPR009486">
    <property type="entry name" value="Pur_nuclsid_perm"/>
</dbReference>
<keyword evidence="4" id="KW-1185">Reference proteome</keyword>
<dbReference type="AlphaFoldDB" id="A0AAP3XQR4"/>
<reference evidence="3 4" key="1">
    <citation type="submission" date="2023-03" db="EMBL/GenBank/DDBJ databases">
        <title>YIM 152171 draft genome.</title>
        <authorList>
            <person name="Yang Z."/>
        </authorList>
    </citation>
    <scope>NUCLEOTIDE SEQUENCE [LARGE SCALE GENOMIC DNA]</scope>
    <source>
        <strain evidence="3 4">YIM 152171</strain>
    </source>
</reference>
<protein>
    <submittedName>
        <fullName evidence="3">Purine nucleoside permease</fullName>
    </submittedName>
</protein>
<evidence type="ECO:0000256" key="2">
    <source>
        <dbReference type="SAM" id="SignalP"/>
    </source>
</evidence>
<dbReference type="GO" id="GO:0009116">
    <property type="term" value="P:nucleoside metabolic process"/>
    <property type="evidence" value="ECO:0007669"/>
    <property type="project" value="InterPro"/>
</dbReference>
<proteinExistence type="predicted"/>
<name>A0AAP3XQR4_9PROT</name>
<dbReference type="PANTHER" id="PTHR38643:SF1">
    <property type="entry name" value="PURINE NUCLEOSIDE PERMEASE C285.05-RELATED"/>
    <property type="match status" value="1"/>
</dbReference>
<dbReference type="Gene3D" id="3.40.50.1580">
    <property type="entry name" value="Nucleoside phosphorylase domain"/>
    <property type="match status" value="1"/>
</dbReference>
<evidence type="ECO:0000313" key="3">
    <source>
        <dbReference type="EMBL" id="MDF1585387.1"/>
    </source>
</evidence>
<evidence type="ECO:0000256" key="1">
    <source>
        <dbReference type="SAM" id="MobiDB-lite"/>
    </source>
</evidence>
<dbReference type="Proteomes" id="UP001301140">
    <property type="component" value="Unassembled WGS sequence"/>
</dbReference>
<dbReference type="EMBL" id="JARGEQ010000016">
    <property type="protein sequence ID" value="MDF1585387.1"/>
    <property type="molecule type" value="Genomic_DNA"/>
</dbReference>
<accession>A0AAP3XQR4</accession>
<sequence length="357" mass="39165">MARRHLPALLLALATAPAALPALAQDAASPLPVKVVVVTMFEIGQDTGDRPGEFQNWVERLPLDEQVAFPQGYRDLRLNREKGVLGMVTGIGTARAAASVMALGMDPRFDLGKAYWVVAGIAGADPEDMSLGSAAWAEWVIDGDLSHEIDPREAPGDWPTGYTPLRHAEPYAKPVPENDEGARYRLDPALVSWAYELTRDTELQDADALSELRQRYVNHPEAQKPPMVIKGDNLAASTFWHGKLLNDWANDWVEYWSEGQGNFVTTAMEDTGTLQSLTFLDKAGRVDRDRVLVLRTASNYSMQHEGITAAESLSGEKKGGYSAFIPSLDAAYRVGSKVVLELAGNWDRYADTLPGER</sequence>
<dbReference type="RefSeq" id="WP_327787803.1">
    <property type="nucleotide sequence ID" value="NZ_JARGEQ010000016.1"/>
</dbReference>
<dbReference type="PANTHER" id="PTHR38643">
    <property type="entry name" value="PURINE NUCLEOSIDE PERMEASE C285.05-RELATED"/>
    <property type="match status" value="1"/>
</dbReference>
<dbReference type="GO" id="GO:0003824">
    <property type="term" value="F:catalytic activity"/>
    <property type="evidence" value="ECO:0007669"/>
    <property type="project" value="InterPro"/>
</dbReference>
<feature type="region of interest" description="Disordered" evidence="1">
    <location>
        <begin position="153"/>
        <end position="179"/>
    </location>
</feature>
<dbReference type="GO" id="GO:0055085">
    <property type="term" value="P:transmembrane transport"/>
    <property type="evidence" value="ECO:0007669"/>
    <property type="project" value="InterPro"/>
</dbReference>
<dbReference type="PIRSF" id="PIRSF013171">
    <property type="entry name" value="Pur_nuclsid_perm"/>
    <property type="match status" value="1"/>
</dbReference>
<comment type="caution">
    <text evidence="3">The sequence shown here is derived from an EMBL/GenBank/DDBJ whole genome shotgun (WGS) entry which is preliminary data.</text>
</comment>
<feature type="signal peptide" evidence="2">
    <location>
        <begin position="1"/>
        <end position="24"/>
    </location>
</feature>
<keyword evidence="2" id="KW-0732">Signal</keyword>
<gene>
    <name evidence="3" type="ORF">PZ740_03190</name>
</gene>
<evidence type="ECO:0000313" key="4">
    <source>
        <dbReference type="Proteomes" id="UP001301140"/>
    </source>
</evidence>
<dbReference type="InterPro" id="IPR035994">
    <property type="entry name" value="Nucleoside_phosphorylase_sf"/>
</dbReference>